<organism evidence="1 2">
    <name type="scientific">Deefgea salmonis</name>
    <dbReference type="NCBI Taxonomy" id="2875502"/>
    <lineage>
        <taxon>Bacteria</taxon>
        <taxon>Pseudomonadati</taxon>
        <taxon>Pseudomonadota</taxon>
        <taxon>Betaproteobacteria</taxon>
        <taxon>Neisseriales</taxon>
        <taxon>Chitinibacteraceae</taxon>
        <taxon>Deefgea</taxon>
    </lineage>
</organism>
<evidence type="ECO:0000313" key="2">
    <source>
        <dbReference type="Proteomes" id="UP001198034"/>
    </source>
</evidence>
<protein>
    <submittedName>
        <fullName evidence="1">Uncharacterized protein</fullName>
    </submittedName>
</protein>
<dbReference type="EMBL" id="JAJAWG010000001">
    <property type="protein sequence ID" value="MCB5194823.1"/>
    <property type="molecule type" value="Genomic_DNA"/>
</dbReference>
<comment type="caution">
    <text evidence="1">The sequence shown here is derived from an EMBL/GenBank/DDBJ whole genome shotgun (WGS) entry which is preliminary data.</text>
</comment>
<keyword evidence="2" id="KW-1185">Reference proteome</keyword>
<sequence length="188" mass="21059">MTQAVLSVDLSLASGRFWLTLAERDDFSLAIDRITADLNRSVLSACGVLEARPVLINNLRVWENIVLPCWYHGAGDLTDAELALQAILQRAELDVAAQSAMLAMLPDRLDVMQRRLVALLRLALQGAPIWLVEAEWWAWWHDPHCADWPLVKIFLQLPLPRVLLVVSTQSAPAGFESVTLVKSRDNEE</sequence>
<reference evidence="1 2" key="1">
    <citation type="submission" date="2021-10" db="EMBL/GenBank/DDBJ databases">
        <authorList>
            <person name="Chen M."/>
        </authorList>
    </citation>
    <scope>NUCLEOTIDE SEQUENCE [LARGE SCALE GENOMIC DNA]</scope>
    <source>
        <strain evidence="1 2">H3-26</strain>
    </source>
</reference>
<accession>A0ABS8BGJ0</accession>
<evidence type="ECO:0000313" key="1">
    <source>
        <dbReference type="EMBL" id="MCB5194823.1"/>
    </source>
</evidence>
<gene>
    <name evidence="1" type="ORF">LG219_00780</name>
</gene>
<name>A0ABS8BGJ0_9NEIS</name>
<dbReference type="Proteomes" id="UP001198034">
    <property type="component" value="Unassembled WGS sequence"/>
</dbReference>
<dbReference type="Gene3D" id="3.40.50.300">
    <property type="entry name" value="P-loop containing nucleotide triphosphate hydrolases"/>
    <property type="match status" value="1"/>
</dbReference>
<dbReference type="RefSeq" id="WP_226762649.1">
    <property type="nucleotide sequence ID" value="NZ_JAJAWG010000001.1"/>
</dbReference>
<dbReference type="InterPro" id="IPR027417">
    <property type="entry name" value="P-loop_NTPase"/>
</dbReference>
<proteinExistence type="predicted"/>